<dbReference type="Gene3D" id="2.30.29.30">
    <property type="entry name" value="Pleckstrin-homology domain (PH domain)/Phosphotyrosine-binding domain (PTB)"/>
    <property type="match status" value="1"/>
</dbReference>
<evidence type="ECO:0000256" key="3">
    <source>
        <dbReference type="ARBA" id="ARBA00022737"/>
    </source>
</evidence>
<evidence type="ECO:0000259" key="7">
    <source>
        <dbReference type="PROSITE" id="PS50003"/>
    </source>
</evidence>
<feature type="region of interest" description="Disordered" evidence="6">
    <location>
        <begin position="230"/>
        <end position="285"/>
    </location>
</feature>
<evidence type="ECO:0000256" key="4">
    <source>
        <dbReference type="ARBA" id="ARBA00023054"/>
    </source>
</evidence>
<dbReference type="InterPro" id="IPR011993">
    <property type="entry name" value="PH-like_dom_sf"/>
</dbReference>
<organism evidence="8 9">
    <name type="scientific">Xenoophorus captivus</name>
    <dbReference type="NCBI Taxonomy" id="1517983"/>
    <lineage>
        <taxon>Eukaryota</taxon>
        <taxon>Metazoa</taxon>
        <taxon>Chordata</taxon>
        <taxon>Craniata</taxon>
        <taxon>Vertebrata</taxon>
        <taxon>Euteleostomi</taxon>
        <taxon>Actinopterygii</taxon>
        <taxon>Neopterygii</taxon>
        <taxon>Teleostei</taxon>
        <taxon>Neoteleostei</taxon>
        <taxon>Acanthomorphata</taxon>
        <taxon>Ovalentaria</taxon>
        <taxon>Atherinomorphae</taxon>
        <taxon>Cyprinodontiformes</taxon>
        <taxon>Goodeidae</taxon>
        <taxon>Xenoophorus</taxon>
    </lineage>
</organism>
<name>A0ABV0RUP5_9TELE</name>
<protein>
    <recommendedName>
        <fullName evidence="7">PH domain-containing protein</fullName>
    </recommendedName>
</protein>
<reference evidence="8 9" key="1">
    <citation type="submission" date="2021-06" db="EMBL/GenBank/DDBJ databases">
        <authorList>
            <person name="Palmer J.M."/>
        </authorList>
    </citation>
    <scope>NUCLEOTIDE SEQUENCE [LARGE SCALE GENOMIC DNA]</scope>
    <source>
        <strain evidence="8 9">XC_2019</strain>
        <tissue evidence="8">Muscle</tissue>
    </source>
</reference>
<dbReference type="PROSITE" id="PS50003">
    <property type="entry name" value="PH_DOMAIN"/>
    <property type="match status" value="1"/>
</dbReference>
<proteinExistence type="predicted"/>
<evidence type="ECO:0000256" key="1">
    <source>
        <dbReference type="ARBA" id="ARBA00004496"/>
    </source>
</evidence>
<evidence type="ECO:0000256" key="6">
    <source>
        <dbReference type="SAM" id="MobiDB-lite"/>
    </source>
</evidence>
<dbReference type="PANTHER" id="PTHR14338">
    <property type="entry name" value="ACTIN FILAMENT-ASSOCIATED PROTEIN 1 FAMILY MEMBER"/>
    <property type="match status" value="1"/>
</dbReference>
<accession>A0ABV0RUP5</accession>
<feature type="region of interest" description="Disordered" evidence="6">
    <location>
        <begin position="302"/>
        <end position="327"/>
    </location>
</feature>
<feature type="coiled-coil region" evidence="5">
    <location>
        <begin position="340"/>
        <end position="388"/>
    </location>
</feature>
<dbReference type="Proteomes" id="UP001434883">
    <property type="component" value="Unassembled WGS sequence"/>
</dbReference>
<dbReference type="SUPFAM" id="SSF50729">
    <property type="entry name" value="PH domain-like"/>
    <property type="match status" value="1"/>
</dbReference>
<feature type="domain" description="PH" evidence="7">
    <location>
        <begin position="1"/>
        <end position="72"/>
    </location>
</feature>
<dbReference type="EMBL" id="JAHRIN010058871">
    <property type="protein sequence ID" value="MEQ2211318.1"/>
    <property type="molecule type" value="Genomic_DNA"/>
</dbReference>
<dbReference type="InterPro" id="IPR030113">
    <property type="entry name" value="AFAP"/>
</dbReference>
<comment type="subcellular location">
    <subcellularLocation>
        <location evidence="1">Cytoplasm</location>
    </subcellularLocation>
</comment>
<dbReference type="PANTHER" id="PTHR14338:SF4">
    <property type="entry name" value="ACTIN FILAMENT-ASSOCIATED PROTEIN 1-LIKE 2"/>
    <property type="match status" value="1"/>
</dbReference>
<feature type="coiled-coil region" evidence="5">
    <location>
        <begin position="420"/>
        <end position="454"/>
    </location>
</feature>
<keyword evidence="3" id="KW-0677">Repeat</keyword>
<evidence type="ECO:0000313" key="8">
    <source>
        <dbReference type="EMBL" id="MEQ2211318.1"/>
    </source>
</evidence>
<dbReference type="InterPro" id="IPR001849">
    <property type="entry name" value="PH_domain"/>
</dbReference>
<sequence>MNGQLWFYQDKGKNKVSQPAVNLEGCSVLPDPSPEHLYSFRIDLDGTQIATLEAKTSADMGHWLGLLLSQTGTKTDPEDLTYDYVNSERVSSIVNAAKTSLYLMLRRYSESNTYIDTLPALPQNSDELYDDVASIADAEDPEENTLPNCDDENNLQDHKATQPDIAKDPENTEQETDNRIYLDLIPMHSFLYTSCGVKASPPPKEASRVCPIPGEVQKDSPCHVKEVKVTSTNCTEPDSSPVLNGPDSTSSSSKPDQQRSQSPAAIQPQTQPVKTPSESREISKRSSLGFPQAFNLPKAQIHKGPTSQTAAAVLPHSPQPARPKAHTIGASSAVEIKLGKNRTEADMRRYIDERDRLEKEREEVRSSLANLKKEKRETKEELSTCQGTACCFITVTCHCCEVSVKVLTGSCLVSSDPKRQATLEASLKQKEEACREAEHRRVEVELRLVEVKESLKKVESGPFTLGTTLDSSLQDPPMVS</sequence>
<keyword evidence="2" id="KW-0963">Cytoplasm</keyword>
<evidence type="ECO:0000256" key="5">
    <source>
        <dbReference type="SAM" id="Coils"/>
    </source>
</evidence>
<feature type="region of interest" description="Disordered" evidence="6">
    <location>
        <begin position="198"/>
        <end position="218"/>
    </location>
</feature>
<comment type="caution">
    <text evidence="8">The sequence shown here is derived from an EMBL/GenBank/DDBJ whole genome shotgun (WGS) entry which is preliminary data.</text>
</comment>
<evidence type="ECO:0000256" key="2">
    <source>
        <dbReference type="ARBA" id="ARBA00022490"/>
    </source>
</evidence>
<feature type="compositionally biased region" description="Polar residues" evidence="6">
    <location>
        <begin position="230"/>
        <end position="276"/>
    </location>
</feature>
<gene>
    <name evidence="8" type="ORF">XENOCAPTIV_024024</name>
</gene>
<keyword evidence="4 5" id="KW-0175">Coiled coil</keyword>
<evidence type="ECO:0000313" key="9">
    <source>
        <dbReference type="Proteomes" id="UP001434883"/>
    </source>
</evidence>
<keyword evidence="9" id="KW-1185">Reference proteome</keyword>